<sequence>MRRLNMRSFSAPALDALWWAMEDLQPLFSLLEGFRIEGQGAAETFAICGPILEGECNIFVKYAMRIRFYSMTTESNIHTSAYVKVLRATSRSCLLPCLNYLQCTIGSPLLLFLISPLLRLFCAESPSLEPCDIHTFIDELGPVAQNLKCLRLKLPLTNSILQAVIQAPSLEYLSLHSENDHSLSVTRFFEDLSSSATLKFLRLAGAMHIDNGPSTVPMLSFPNLWDFKLEPKELLAVKNVTSFFRYAKLPWLAKFKCHIALIATNETLKPDDLSDFLNTLGQATNFSLHELDFGRYQKAYKSKVGPTIADLPILARFQLLDLRIPFLNPVSPGDIKFMINSWPDLRHLELGSLQHPKLGFEEIVRIANGLPRLRSLRMEFIFRGLPSINEVPVLRHKMGVLILRLFLAESSIDDPARLDDPMVFARCIDRLFPKLELPNCGFLVPNGFDTSPWTRIGLILLQLQGARNDQALRVDGTSKSDTESDVSMS</sequence>
<protein>
    <recommendedName>
        <fullName evidence="3">F-box domain-containing protein</fullName>
    </recommendedName>
</protein>
<organism evidence="1 2">
    <name type="scientific">Galerina marginata (strain CBS 339.88)</name>
    <dbReference type="NCBI Taxonomy" id="685588"/>
    <lineage>
        <taxon>Eukaryota</taxon>
        <taxon>Fungi</taxon>
        <taxon>Dikarya</taxon>
        <taxon>Basidiomycota</taxon>
        <taxon>Agaricomycotina</taxon>
        <taxon>Agaricomycetes</taxon>
        <taxon>Agaricomycetidae</taxon>
        <taxon>Agaricales</taxon>
        <taxon>Agaricineae</taxon>
        <taxon>Strophariaceae</taxon>
        <taxon>Galerina</taxon>
    </lineage>
</organism>
<evidence type="ECO:0008006" key="3">
    <source>
        <dbReference type="Google" id="ProtNLM"/>
    </source>
</evidence>
<dbReference type="InterPro" id="IPR032675">
    <property type="entry name" value="LRR_dom_sf"/>
</dbReference>
<dbReference type="STRING" id="685588.A0A067SVQ3"/>
<evidence type="ECO:0000313" key="2">
    <source>
        <dbReference type="Proteomes" id="UP000027222"/>
    </source>
</evidence>
<dbReference type="EMBL" id="KL142391">
    <property type="protein sequence ID" value="KDR71789.1"/>
    <property type="molecule type" value="Genomic_DNA"/>
</dbReference>
<gene>
    <name evidence="1" type="ORF">GALMADRAFT_281640</name>
</gene>
<dbReference type="OrthoDB" id="2631350at2759"/>
<dbReference type="SUPFAM" id="SSF52047">
    <property type="entry name" value="RNI-like"/>
    <property type="match status" value="1"/>
</dbReference>
<reference evidence="2" key="1">
    <citation type="journal article" date="2014" name="Proc. Natl. Acad. Sci. U.S.A.">
        <title>Extensive sampling of basidiomycete genomes demonstrates inadequacy of the white-rot/brown-rot paradigm for wood decay fungi.</title>
        <authorList>
            <person name="Riley R."/>
            <person name="Salamov A.A."/>
            <person name="Brown D.W."/>
            <person name="Nagy L.G."/>
            <person name="Floudas D."/>
            <person name="Held B.W."/>
            <person name="Levasseur A."/>
            <person name="Lombard V."/>
            <person name="Morin E."/>
            <person name="Otillar R."/>
            <person name="Lindquist E.A."/>
            <person name="Sun H."/>
            <person name="LaButti K.M."/>
            <person name="Schmutz J."/>
            <person name="Jabbour D."/>
            <person name="Luo H."/>
            <person name="Baker S.E."/>
            <person name="Pisabarro A.G."/>
            <person name="Walton J.D."/>
            <person name="Blanchette R.A."/>
            <person name="Henrissat B."/>
            <person name="Martin F."/>
            <person name="Cullen D."/>
            <person name="Hibbett D.S."/>
            <person name="Grigoriev I.V."/>
        </authorList>
    </citation>
    <scope>NUCLEOTIDE SEQUENCE [LARGE SCALE GENOMIC DNA]</scope>
    <source>
        <strain evidence="2">CBS 339.88</strain>
    </source>
</reference>
<keyword evidence="2" id="KW-1185">Reference proteome</keyword>
<evidence type="ECO:0000313" key="1">
    <source>
        <dbReference type="EMBL" id="KDR71789.1"/>
    </source>
</evidence>
<dbReference type="AlphaFoldDB" id="A0A067SVQ3"/>
<dbReference type="Gene3D" id="3.80.10.10">
    <property type="entry name" value="Ribonuclease Inhibitor"/>
    <property type="match status" value="1"/>
</dbReference>
<name>A0A067SVQ3_GALM3</name>
<dbReference type="HOGENOM" id="CLU_555520_0_0_1"/>
<accession>A0A067SVQ3</accession>
<proteinExistence type="predicted"/>
<dbReference type="Proteomes" id="UP000027222">
    <property type="component" value="Unassembled WGS sequence"/>
</dbReference>